<organism evidence="1 3">
    <name type="scientific">Staphylococcus delphini</name>
    <dbReference type="NCBI Taxonomy" id="53344"/>
    <lineage>
        <taxon>Bacteria</taxon>
        <taxon>Bacillati</taxon>
        <taxon>Bacillota</taxon>
        <taxon>Bacilli</taxon>
        <taxon>Bacillales</taxon>
        <taxon>Staphylococcaceae</taxon>
        <taxon>Staphylococcus</taxon>
        <taxon>Staphylococcus intermedius group</taxon>
    </lineage>
</organism>
<keyword evidence="4" id="KW-1185">Reference proteome</keyword>
<evidence type="ECO:0008006" key="5">
    <source>
        <dbReference type="Google" id="ProtNLM"/>
    </source>
</evidence>
<dbReference type="AlphaFoldDB" id="A0AAX0QTC8"/>
<protein>
    <recommendedName>
        <fullName evidence="5">Phage protein</fullName>
    </recommendedName>
</protein>
<comment type="caution">
    <text evidence="1">The sequence shown here is derived from an EMBL/GenBank/DDBJ whole genome shotgun (WGS) entry which is preliminary data.</text>
</comment>
<evidence type="ECO:0000313" key="4">
    <source>
        <dbReference type="Proteomes" id="UP000266198"/>
    </source>
</evidence>
<dbReference type="Proteomes" id="UP000266198">
    <property type="component" value="Unassembled WGS sequence"/>
</dbReference>
<dbReference type="Proteomes" id="UP000217473">
    <property type="component" value="Unassembled WGS sequence"/>
</dbReference>
<evidence type="ECO:0000313" key="2">
    <source>
        <dbReference type="EMBL" id="RIZ56281.1"/>
    </source>
</evidence>
<evidence type="ECO:0000313" key="1">
    <source>
        <dbReference type="EMBL" id="PCF50087.1"/>
    </source>
</evidence>
<reference evidence="1 3" key="1">
    <citation type="journal article" date="2017" name="PLoS ONE">
        <title>Development of a real-time PCR for detection of Staphylococcus pseudintermedius using a novel automated comparison of whole-genome sequences.</title>
        <authorList>
            <person name="Verstappen K.M."/>
            <person name="Huijbregts L."/>
            <person name="Spaninks M."/>
            <person name="Wagenaar J.A."/>
            <person name="Fluit A.C."/>
            <person name="Duim B."/>
        </authorList>
    </citation>
    <scope>NUCLEOTIDE SEQUENCE [LARGE SCALE GENOMIC DNA]</scope>
    <source>
        <strain evidence="1 3">15S02591-1</strain>
    </source>
</reference>
<reference evidence="2 4" key="2">
    <citation type="submission" date="2017-06" db="EMBL/GenBank/DDBJ databases">
        <title>Identification of a new gene, sdsY, involved in staphylococcal internalization in non-professional phagocytic cells (NPPCs).</title>
        <authorList>
            <person name="Maali Y."/>
            <person name="Martins-Simoes P."/>
            <person name="Trouillet-Assant S."/>
            <person name="Laurent F."/>
            <person name="Diot A."/>
            <person name="Verhoeven P."/>
            <person name="Bouvard D."/>
            <person name="Vandenesch F."/>
            <person name="Bes M."/>
        </authorList>
    </citation>
    <scope>NUCLEOTIDE SEQUENCE [LARGE SCALE GENOMIC DNA]</scope>
    <source>
        <strain evidence="2 4">Heidy</strain>
    </source>
</reference>
<accession>A0AAX0QTC8</accession>
<sequence>MERLLVKYADKVVEFEEKLRNKYKSDSIKLEVRSSVSWLGEELRVESEQGDYLTLFDDENGELSIDYYFVPTEEAESFTIEVKGTYVFREEWKLDIIKSSEGKYTYKKWYRKVPAFDTIDSLIKHVDEDDPTSRVHISDGKESREYDYKILEER</sequence>
<evidence type="ECO:0000313" key="3">
    <source>
        <dbReference type="Proteomes" id="UP000217473"/>
    </source>
</evidence>
<gene>
    <name evidence="1" type="ORF">B5C07_07725</name>
    <name evidence="2" type="ORF">CDL68_01700</name>
</gene>
<dbReference type="EMBL" id="NIPK01000002">
    <property type="protein sequence ID" value="RIZ56281.1"/>
    <property type="molecule type" value="Genomic_DNA"/>
</dbReference>
<dbReference type="RefSeq" id="WP_096597372.1">
    <property type="nucleotide sequence ID" value="NZ_LR134263.1"/>
</dbReference>
<name>A0AAX0QTC8_9STAP</name>
<dbReference type="EMBL" id="MWUR01000010">
    <property type="protein sequence ID" value="PCF50087.1"/>
    <property type="molecule type" value="Genomic_DNA"/>
</dbReference>
<proteinExistence type="predicted"/>